<keyword evidence="3 6" id="KW-0812">Transmembrane</keyword>
<dbReference type="GO" id="GO:0016020">
    <property type="term" value="C:membrane"/>
    <property type="evidence" value="ECO:0007669"/>
    <property type="project" value="UniProtKB-SubCell"/>
</dbReference>
<feature type="transmembrane region" description="Helical" evidence="6">
    <location>
        <begin position="110"/>
        <end position="127"/>
    </location>
</feature>
<dbReference type="Pfam" id="PF00892">
    <property type="entry name" value="EamA"/>
    <property type="match status" value="2"/>
</dbReference>
<evidence type="ECO:0000313" key="9">
    <source>
        <dbReference type="Proteomes" id="UP000199214"/>
    </source>
</evidence>
<dbReference type="PANTHER" id="PTHR22911">
    <property type="entry name" value="ACYL-MALONYL CONDENSING ENZYME-RELATED"/>
    <property type="match status" value="1"/>
</dbReference>
<keyword evidence="4 6" id="KW-1133">Transmembrane helix</keyword>
<dbReference type="InterPro" id="IPR000620">
    <property type="entry name" value="EamA_dom"/>
</dbReference>
<proteinExistence type="inferred from homology"/>
<sequence>MAPPDPNRHATDRVLLAIALRLLSVALFAFMNVGIKLAEARGASLAEIMFWRQFGATLLVGGLVAAGPGIASLKTERFGAHVLRTVLGLAAMALTFTTLTMLPLAEATTIGFSMPIFATVLGALVLHEPTGMRRWAAVLAGFIGVLIVAQPGGEAFPLAGALTGLAAAAGTATVSILLRTIGRTEAPLTTVFWFSCLSLLPLGCAYPFAVKAHAPLVWAILLGIGVIGGAAQIAMTRSLTLGPVSTVVPMDYTALLWATLLGWLVFDRLPAAATWVGAPVIVASGLYIVWREHVRRREETRQAIAQGIA</sequence>
<dbReference type="InterPro" id="IPR037185">
    <property type="entry name" value="EmrE-like"/>
</dbReference>
<dbReference type="SUPFAM" id="SSF103481">
    <property type="entry name" value="Multidrug resistance efflux transporter EmrE"/>
    <property type="match status" value="2"/>
</dbReference>
<evidence type="ECO:0000256" key="1">
    <source>
        <dbReference type="ARBA" id="ARBA00004141"/>
    </source>
</evidence>
<feature type="transmembrane region" description="Helical" evidence="6">
    <location>
        <begin position="216"/>
        <end position="235"/>
    </location>
</feature>
<dbReference type="RefSeq" id="WP_093005473.1">
    <property type="nucleotide sequence ID" value="NZ_FNZZ01000003.1"/>
</dbReference>
<feature type="transmembrane region" description="Helical" evidence="6">
    <location>
        <begin position="54"/>
        <end position="73"/>
    </location>
</feature>
<dbReference type="PANTHER" id="PTHR22911:SF6">
    <property type="entry name" value="SOLUTE CARRIER FAMILY 35 MEMBER G1"/>
    <property type="match status" value="1"/>
</dbReference>
<evidence type="ECO:0000256" key="3">
    <source>
        <dbReference type="ARBA" id="ARBA00022692"/>
    </source>
</evidence>
<dbReference type="OrthoDB" id="9812899at2"/>
<feature type="transmembrane region" description="Helical" evidence="6">
    <location>
        <begin position="190"/>
        <end position="210"/>
    </location>
</feature>
<evidence type="ECO:0000256" key="4">
    <source>
        <dbReference type="ARBA" id="ARBA00022989"/>
    </source>
</evidence>
<feature type="transmembrane region" description="Helical" evidence="6">
    <location>
        <begin position="14"/>
        <end position="34"/>
    </location>
</feature>
<protein>
    <submittedName>
        <fullName evidence="8">Permease of the drug/metabolite transporter (DMT) superfamily</fullName>
    </submittedName>
</protein>
<evidence type="ECO:0000256" key="6">
    <source>
        <dbReference type="SAM" id="Phobius"/>
    </source>
</evidence>
<keyword evidence="5 6" id="KW-0472">Membrane</keyword>
<comment type="subcellular location">
    <subcellularLocation>
        <location evidence="1">Membrane</location>
        <topology evidence="1">Multi-pass membrane protein</topology>
    </subcellularLocation>
</comment>
<evidence type="ECO:0000259" key="7">
    <source>
        <dbReference type="Pfam" id="PF00892"/>
    </source>
</evidence>
<feature type="transmembrane region" description="Helical" evidence="6">
    <location>
        <begin position="247"/>
        <end position="266"/>
    </location>
</feature>
<feature type="transmembrane region" description="Helical" evidence="6">
    <location>
        <begin position="272"/>
        <end position="290"/>
    </location>
</feature>
<keyword evidence="9" id="KW-1185">Reference proteome</keyword>
<gene>
    <name evidence="8" type="ORF">SAMN05216382_1781</name>
</gene>
<comment type="similarity">
    <text evidence="2">Belongs to the drug/metabolite transporter (DMT) superfamily. 10 TMS drug/metabolite exporter (DME) (TC 2.A.7.3) family.</text>
</comment>
<feature type="transmembrane region" description="Helical" evidence="6">
    <location>
        <begin position="158"/>
        <end position="178"/>
    </location>
</feature>
<accession>A0A1H7P8P3</accession>
<dbReference type="Proteomes" id="UP000199214">
    <property type="component" value="Unassembled WGS sequence"/>
</dbReference>
<evidence type="ECO:0000256" key="5">
    <source>
        <dbReference type="ARBA" id="ARBA00023136"/>
    </source>
</evidence>
<feature type="domain" description="EamA" evidence="7">
    <location>
        <begin position="159"/>
        <end position="288"/>
    </location>
</feature>
<feature type="transmembrane region" description="Helical" evidence="6">
    <location>
        <begin position="85"/>
        <end position="104"/>
    </location>
</feature>
<name>A0A1H7P8P3_9SPHN</name>
<evidence type="ECO:0000313" key="8">
    <source>
        <dbReference type="EMBL" id="SEL31615.1"/>
    </source>
</evidence>
<evidence type="ECO:0000256" key="2">
    <source>
        <dbReference type="ARBA" id="ARBA00009853"/>
    </source>
</evidence>
<dbReference type="AlphaFoldDB" id="A0A1H7P8P3"/>
<feature type="domain" description="EamA" evidence="7">
    <location>
        <begin position="17"/>
        <end position="148"/>
    </location>
</feature>
<organism evidence="8 9">
    <name type="scientific">Sphingomonas palmae</name>
    <dbReference type="NCBI Taxonomy" id="1855283"/>
    <lineage>
        <taxon>Bacteria</taxon>
        <taxon>Pseudomonadati</taxon>
        <taxon>Pseudomonadota</taxon>
        <taxon>Alphaproteobacteria</taxon>
        <taxon>Sphingomonadales</taxon>
        <taxon>Sphingomonadaceae</taxon>
        <taxon>Sphingomonas</taxon>
    </lineage>
</organism>
<dbReference type="STRING" id="1855283.SAMN05216382_1781"/>
<dbReference type="EMBL" id="FNZZ01000003">
    <property type="protein sequence ID" value="SEL31615.1"/>
    <property type="molecule type" value="Genomic_DNA"/>
</dbReference>
<reference evidence="9" key="1">
    <citation type="submission" date="2016-10" db="EMBL/GenBank/DDBJ databases">
        <authorList>
            <person name="Varghese N."/>
            <person name="Submissions S."/>
        </authorList>
    </citation>
    <scope>NUCLEOTIDE SEQUENCE [LARGE SCALE GENOMIC DNA]</scope>
    <source>
        <strain evidence="9">JS21-1</strain>
    </source>
</reference>
<feature type="transmembrane region" description="Helical" evidence="6">
    <location>
        <begin position="134"/>
        <end position="152"/>
    </location>
</feature>